<reference evidence="1 2" key="1">
    <citation type="submission" date="2015-01" db="EMBL/GenBank/DDBJ databases">
        <title>The Genome Sequence of Exophiala mesophila CBS40295.</title>
        <authorList>
            <consortium name="The Broad Institute Genomics Platform"/>
            <person name="Cuomo C."/>
            <person name="de Hoog S."/>
            <person name="Gorbushina A."/>
            <person name="Stielow B."/>
            <person name="Teixiera M."/>
            <person name="Abouelleil A."/>
            <person name="Chapman S.B."/>
            <person name="Priest M."/>
            <person name="Young S.K."/>
            <person name="Wortman J."/>
            <person name="Nusbaum C."/>
            <person name="Birren B."/>
        </authorList>
    </citation>
    <scope>NUCLEOTIDE SEQUENCE [LARGE SCALE GENOMIC DNA]</scope>
    <source>
        <strain evidence="1 2">CBS 40295</strain>
    </source>
</reference>
<dbReference type="HOGENOM" id="CLU_927594_0_0_1"/>
<evidence type="ECO:0000313" key="2">
    <source>
        <dbReference type="Proteomes" id="UP000054302"/>
    </source>
</evidence>
<protein>
    <submittedName>
        <fullName evidence="1">Uncharacterized protein</fullName>
    </submittedName>
</protein>
<dbReference type="OrthoDB" id="4133674at2759"/>
<gene>
    <name evidence="1" type="ORF">PV10_08973</name>
</gene>
<name>A0A0D1ZMS2_EXOME</name>
<proteinExistence type="predicted"/>
<organism evidence="1 2">
    <name type="scientific">Exophiala mesophila</name>
    <name type="common">Black yeast-like fungus</name>
    <dbReference type="NCBI Taxonomy" id="212818"/>
    <lineage>
        <taxon>Eukaryota</taxon>
        <taxon>Fungi</taxon>
        <taxon>Dikarya</taxon>
        <taxon>Ascomycota</taxon>
        <taxon>Pezizomycotina</taxon>
        <taxon>Eurotiomycetes</taxon>
        <taxon>Chaetothyriomycetidae</taxon>
        <taxon>Chaetothyriales</taxon>
        <taxon>Herpotrichiellaceae</taxon>
        <taxon>Exophiala</taxon>
    </lineage>
</organism>
<keyword evidence="2" id="KW-1185">Reference proteome</keyword>
<evidence type="ECO:0000313" key="1">
    <source>
        <dbReference type="EMBL" id="KIV88043.1"/>
    </source>
</evidence>
<dbReference type="EMBL" id="KN847526">
    <property type="protein sequence ID" value="KIV88043.1"/>
    <property type="molecule type" value="Genomic_DNA"/>
</dbReference>
<dbReference type="VEuPathDB" id="FungiDB:PV10_08973"/>
<dbReference type="RefSeq" id="XP_016219617.1">
    <property type="nucleotide sequence ID" value="XM_016374073.1"/>
</dbReference>
<dbReference type="Proteomes" id="UP000054302">
    <property type="component" value="Unassembled WGS sequence"/>
</dbReference>
<sequence length="300" mass="33963">MALHEDESLTLKLEVTDGEFKSIGDEVFANFSNAERDVNVVCIYQIHGFLDGENTQPATLLVLRFDVGTQVQGRRFDFFSPKLQIQKTTTVNPGEDVWFEDLFEPKLVYMSEVHSHRTKNRSIQPSLNVSPPAPFDVISGGLTWTADDTADWTETYRFTLEAIATNDPRNDSASQNDIIYWTAEVEDEHAKKSAGISTFQVAMLLGRKDQGDFQINMTIQEGNLDVWDRVRKRWNTVFGRETRGKKATISPTTLRTKPLPNQVDANHLRRLQDDDHKVMKDLVFVGGPQFLKPSSLATIA</sequence>
<dbReference type="AlphaFoldDB" id="A0A0D1ZMS2"/>
<dbReference type="GeneID" id="27326818"/>
<accession>A0A0D1ZMS2</accession>